<proteinExistence type="predicted"/>
<comment type="caution">
    <text evidence="1">The sequence shown here is derived from an EMBL/GenBank/DDBJ whole genome shotgun (WGS) entry which is preliminary data.</text>
</comment>
<dbReference type="Proteomes" id="UP000654075">
    <property type="component" value="Unassembled WGS sequence"/>
</dbReference>
<evidence type="ECO:0000313" key="1">
    <source>
        <dbReference type="EMBL" id="CAE8640428.1"/>
    </source>
</evidence>
<name>A0A813HSE6_POLGL</name>
<dbReference type="InterPro" id="IPR030807">
    <property type="entry name" value="Methyltran_NanM"/>
</dbReference>
<evidence type="ECO:0000313" key="2">
    <source>
        <dbReference type="Proteomes" id="UP000654075"/>
    </source>
</evidence>
<dbReference type="NCBIfam" id="TIGR04371">
    <property type="entry name" value="methyltran_NanM"/>
    <property type="match status" value="1"/>
</dbReference>
<protein>
    <submittedName>
        <fullName evidence="1">Uncharacterized protein</fullName>
    </submittedName>
</protein>
<dbReference type="AlphaFoldDB" id="A0A813HSE6"/>
<gene>
    <name evidence="1" type="ORF">PGLA1383_LOCUS55303</name>
</gene>
<dbReference type="EMBL" id="CAJNNV010032592">
    <property type="protein sequence ID" value="CAE8640428.1"/>
    <property type="molecule type" value="Genomic_DNA"/>
</dbReference>
<keyword evidence="2" id="KW-1185">Reference proteome</keyword>
<reference evidence="1" key="1">
    <citation type="submission" date="2021-02" db="EMBL/GenBank/DDBJ databases">
        <authorList>
            <person name="Dougan E. K."/>
            <person name="Rhodes N."/>
            <person name="Thang M."/>
            <person name="Chan C."/>
        </authorList>
    </citation>
    <scope>NUCLEOTIDE SEQUENCE</scope>
</reference>
<dbReference type="Gene3D" id="3.40.50.150">
    <property type="entry name" value="Vaccinia Virus protein VP39"/>
    <property type="match status" value="1"/>
</dbReference>
<dbReference type="SUPFAM" id="SSF53335">
    <property type="entry name" value="S-adenosyl-L-methionine-dependent methyltransferases"/>
    <property type="match status" value="1"/>
</dbReference>
<accession>A0A813HSE6</accession>
<sequence length="548" mass="61099">MDEVHLRGLGAVHRGSQPALKEFITEVDTNLCFDESPAVLLTHVEIFLGRTAPKSSFVALEAFEAPKYVGDELLHPLERSLLPVNRPWPYEGKGKHVFSRLLPLPRRRGRQVLQLRPPVLLIGRLICLGFTFPKSAIHVSTEFSWDLTNGTGPLWKPLLWTNPHYLYSREPCAPVGFNGYHTARKTSWAVGYKQVTQALEPGSAEIAIRCPWADSDLHQSPAQIGAPPARPKTALSVSAWPVVATGRQSDWRETCLSAALHDDTFTSFRRPTGSKAAVGIISIPASSRQTAECLLREILAEEARSAHPGIGWQLWQSMPEGDAPMASVGRPLHHLLGGRSVPSDLIMHTLVLKWIVSRFGNLRGMNILEIGGGFGGLASLVLGTFAVRSYTIVDLPEVQMLQQRYLTSIGPAKRFAGKVAFVDAGFLSNATSLLERYDLLISACAFSELSTDLQKTYYDKLFRYSERGLIVDNRYTLVNSEKPDLGMNYSGFRLLDRLINDGFYCDLKTWQAVMPCEPSWTPLNSVIFWEKRNWGPGYVRSDFWDALH</sequence>
<dbReference type="OrthoDB" id="10684216at2759"/>
<dbReference type="InterPro" id="IPR029063">
    <property type="entry name" value="SAM-dependent_MTases_sf"/>
</dbReference>
<organism evidence="1 2">
    <name type="scientific">Polarella glacialis</name>
    <name type="common">Dinoflagellate</name>
    <dbReference type="NCBI Taxonomy" id="89957"/>
    <lineage>
        <taxon>Eukaryota</taxon>
        <taxon>Sar</taxon>
        <taxon>Alveolata</taxon>
        <taxon>Dinophyceae</taxon>
        <taxon>Suessiales</taxon>
        <taxon>Suessiaceae</taxon>
        <taxon>Polarella</taxon>
    </lineage>
</organism>